<sequence>MIHFRLSQGVKDHVAQRLENHDHAISRSVDVVSFNSSFRFIWNLLNSE</sequence>
<dbReference type="EMBL" id="AKWM02000046">
    <property type="protein sequence ID" value="EKR99718.1"/>
    <property type="molecule type" value="Genomic_DNA"/>
</dbReference>
<dbReference type="Proteomes" id="UP000001343">
    <property type="component" value="Unassembled WGS sequence"/>
</dbReference>
<name>A0AA87SWA7_9LEPT</name>
<proteinExistence type="predicted"/>
<reference evidence="1 2" key="1">
    <citation type="journal article" date="2014" name="Int. J. Syst. Evol. Microbiol.">
        <title>Leptospira mayottensis sp. nov., a pathogenic species of the genus Leptospira isolated from humans.</title>
        <authorList>
            <person name="Bourhy P."/>
            <person name="Collet L."/>
            <person name="Brisse S."/>
            <person name="Picardeau M."/>
        </authorList>
    </citation>
    <scope>NUCLEOTIDE SEQUENCE [LARGE SCALE GENOMIC DNA]</scope>
    <source>
        <strain evidence="1 2">200901122</strain>
    </source>
</reference>
<evidence type="ECO:0000313" key="1">
    <source>
        <dbReference type="EMBL" id="EKR99718.1"/>
    </source>
</evidence>
<organism evidence="1 2">
    <name type="scientific">Leptospira mayottensis 200901122</name>
    <dbReference type="NCBI Taxonomy" id="1193010"/>
    <lineage>
        <taxon>Bacteria</taxon>
        <taxon>Pseudomonadati</taxon>
        <taxon>Spirochaetota</taxon>
        <taxon>Spirochaetia</taxon>
        <taxon>Leptospirales</taxon>
        <taxon>Leptospiraceae</taxon>
        <taxon>Leptospira</taxon>
    </lineage>
</organism>
<evidence type="ECO:0000313" key="2">
    <source>
        <dbReference type="Proteomes" id="UP000001343"/>
    </source>
</evidence>
<gene>
    <name evidence="1" type="ORF">LEP1GSC125_2380</name>
</gene>
<dbReference type="AlphaFoldDB" id="A0AA87SWA7"/>
<protein>
    <submittedName>
        <fullName evidence="1">Uncharacterized protein</fullName>
    </submittedName>
</protein>
<comment type="caution">
    <text evidence="1">The sequence shown here is derived from an EMBL/GenBank/DDBJ whole genome shotgun (WGS) entry which is preliminary data.</text>
</comment>
<accession>A0AA87SWA7</accession>